<dbReference type="Proteomes" id="UP000434172">
    <property type="component" value="Unassembled WGS sequence"/>
</dbReference>
<protein>
    <submittedName>
        <fullName evidence="1">Major facilitator superfamily transporter multidrug resistance</fullName>
    </submittedName>
</protein>
<dbReference type="InterPro" id="IPR036047">
    <property type="entry name" value="F-box-like_dom_sf"/>
</dbReference>
<organism evidence="1 2">
    <name type="scientific">Colletotrichum asianum</name>
    <dbReference type="NCBI Taxonomy" id="702518"/>
    <lineage>
        <taxon>Eukaryota</taxon>
        <taxon>Fungi</taxon>
        <taxon>Dikarya</taxon>
        <taxon>Ascomycota</taxon>
        <taxon>Pezizomycotina</taxon>
        <taxon>Sordariomycetes</taxon>
        <taxon>Hypocreomycetidae</taxon>
        <taxon>Glomerellales</taxon>
        <taxon>Glomerellaceae</taxon>
        <taxon>Colletotrichum</taxon>
        <taxon>Colletotrichum gloeosporioides species complex</taxon>
    </lineage>
</organism>
<evidence type="ECO:0000313" key="1">
    <source>
        <dbReference type="EMBL" id="KAF0317230.1"/>
    </source>
</evidence>
<keyword evidence="2" id="KW-1185">Reference proteome</keyword>
<proteinExistence type="predicted"/>
<gene>
    <name evidence="1" type="ORF">GQ607_015546</name>
</gene>
<dbReference type="CDD" id="cd09917">
    <property type="entry name" value="F-box_SF"/>
    <property type="match status" value="1"/>
</dbReference>
<reference evidence="1 2" key="1">
    <citation type="submission" date="2019-12" db="EMBL/GenBank/DDBJ databases">
        <title>A genome sequence resource for the geographically widespread anthracnose pathogen Colletotrichum asianum.</title>
        <authorList>
            <person name="Meng Y."/>
        </authorList>
    </citation>
    <scope>NUCLEOTIDE SEQUENCE [LARGE SCALE GENOMIC DNA]</scope>
    <source>
        <strain evidence="1 2">ICMP 18580</strain>
    </source>
</reference>
<dbReference type="OrthoDB" id="5289641at2759"/>
<dbReference type="PANTHER" id="PTHR39697">
    <property type="entry name" value="RICIN B LECTIN DOMAIN-CONTAINING PROTEIN-RELATED"/>
    <property type="match status" value="1"/>
</dbReference>
<dbReference type="Gene3D" id="2.80.10.50">
    <property type="match status" value="1"/>
</dbReference>
<dbReference type="SUPFAM" id="SSF81383">
    <property type="entry name" value="F-box domain"/>
    <property type="match status" value="1"/>
</dbReference>
<dbReference type="EMBL" id="WOWK01000135">
    <property type="protein sequence ID" value="KAF0317230.1"/>
    <property type="molecule type" value="Genomic_DNA"/>
</dbReference>
<accession>A0A8H3ZMQ3</accession>
<sequence>MARITDLPPEIIESILWSIDHVRSLNAALRSCRRFYSFVQQSEEMATEILRRKISPAIWPYVAALEASFLCHDIPDVFLTLIEPCPDEPNARLGESDESHSESELYLEDLEEPLDDPEEYRDDAEEDIDDFDAKSSETRRYQRSFENERFRATRKLLEMLYDRPSVLADHFLSSVTIFDLHVMERRYDKFNFIATEFAEYAWSHLRENDDSLPREMTLSSAERDRFLRAIYRLEIFYHIFSVRQTRWLSVNHEFFLRHSPWENEQMFCIHHFLEMKFASATYDVFAHDVAFGKRKVDYLTFGTKNDSRQLWLSQGIEYICGVITQDNYESRKRKLEMAHSMHDANLNEVLFGLEEQMFSVDIWQGMVRLNLQDGDSFISTKEEVLSRVLCEEDKDYDLGPRESWIAANSGMSESEFESSGGFKHTNRAITLDNGLIVIKDIEDTAKVTVTQWLCVEKNGYFGFQHPSSGRYMGHDGNKSLRAKATELNNWELFTPREHPKGGYQLLSPYCMWSQALMVLCVDEDRKTVVRRNHGTTLWEFIKV</sequence>
<comment type="caution">
    <text evidence="1">The sequence shown here is derived from an EMBL/GenBank/DDBJ whole genome shotgun (WGS) entry which is preliminary data.</text>
</comment>
<dbReference type="PANTHER" id="PTHR39697:SF2">
    <property type="entry name" value="CYANOVIRIN-N DOMAIN-CONTAINING PROTEIN"/>
    <property type="match status" value="1"/>
</dbReference>
<name>A0A8H3ZMQ3_9PEZI</name>
<evidence type="ECO:0000313" key="2">
    <source>
        <dbReference type="Proteomes" id="UP000434172"/>
    </source>
</evidence>
<dbReference type="AlphaFoldDB" id="A0A8H3ZMQ3"/>
<dbReference type="SUPFAM" id="SSF50405">
    <property type="entry name" value="Actin-crosslinking proteins"/>
    <property type="match status" value="1"/>
</dbReference>
<dbReference type="InterPro" id="IPR008999">
    <property type="entry name" value="Actin-crosslinking"/>
</dbReference>